<reference evidence="3" key="1">
    <citation type="journal article" date="2014" name="Proc. Natl. Acad. Sci. U.S.A.">
        <title>Extensive sampling of basidiomycete genomes demonstrates inadequacy of the white-rot/brown-rot paradigm for wood decay fungi.</title>
        <authorList>
            <person name="Riley R."/>
            <person name="Salamov A.A."/>
            <person name="Brown D.W."/>
            <person name="Nagy L.G."/>
            <person name="Floudas D."/>
            <person name="Held B.W."/>
            <person name="Levasseur A."/>
            <person name="Lombard V."/>
            <person name="Morin E."/>
            <person name="Otillar R."/>
            <person name="Lindquist E.A."/>
            <person name="Sun H."/>
            <person name="LaButti K.M."/>
            <person name="Schmutz J."/>
            <person name="Jabbour D."/>
            <person name="Luo H."/>
            <person name="Baker S.E."/>
            <person name="Pisabarro A.G."/>
            <person name="Walton J.D."/>
            <person name="Blanchette R.A."/>
            <person name="Henrissat B."/>
            <person name="Martin F."/>
            <person name="Cullen D."/>
            <person name="Hibbett D.S."/>
            <person name="Grigoriev I.V."/>
        </authorList>
    </citation>
    <scope>NUCLEOTIDE SEQUENCE [LARGE SCALE GENOMIC DNA]</scope>
    <source>
        <strain evidence="3">PC15</strain>
    </source>
</reference>
<keyword evidence="1" id="KW-0175">Coiled coil</keyword>
<gene>
    <name evidence="2" type="ORF">PLEOSDRAFT_164787</name>
</gene>
<sequence>MHKVGQTRRNLQQLVENIVDELTALQKLCQGGGLNRFDPDSTRSLEKLHSDLINVLERCQKLTEQRRTKTRLSSARYYVIAWLKDAEIEGRILRLRDRVSSVHRRFTMIVSLRAERADNELLVATSDIRGAMHRLETLLSPFFIASHESGTYPASSLDRTAQLDGFDYQFLHRQVQRTADLLGRISATQAFTMEETRGPICVVYRTERRWPSRPSLMRMATIETLQLLELDPSDLALWEGAVHLLYLGKYLFDLRLEDDAAAICVGVVNVYQTLMRRNPRTYLPCVAWGLELLSCIHFGTTEGLDVAKRAVDICRETAAVLQEDYRVDLAHSLRLYSNHLAANSCFDEALIYAVEALAMQRKAPLPQHDPDCPSVCWEASGEEHVALSSARTICRPYDSAIDEMLCLGIYAQILRSVGRWSEALIIATEAVRCADAFADKRSFGFTRNLESWVVGVHEEHRIVMARICAPRPPLSASIDDVDELDELDSEGSSRQGGSDAQSVALWIGAWVCYEGVEGKTNFGKIQKDKKDGEANMPQSA</sequence>
<dbReference type="OrthoDB" id="10496366at2759"/>
<dbReference type="AlphaFoldDB" id="A0A067NYE1"/>
<dbReference type="EMBL" id="KL198004">
    <property type="protein sequence ID" value="KDQ32899.1"/>
    <property type="molecule type" value="Genomic_DNA"/>
</dbReference>
<feature type="coiled-coil region" evidence="1">
    <location>
        <begin position="8"/>
        <end position="65"/>
    </location>
</feature>
<dbReference type="InParanoid" id="A0A067NYE1"/>
<proteinExistence type="predicted"/>
<dbReference type="VEuPathDB" id="FungiDB:PLEOSDRAFT_164787"/>
<protein>
    <submittedName>
        <fullName evidence="2">Uncharacterized protein</fullName>
    </submittedName>
</protein>
<dbReference type="HOGENOM" id="CLU_520852_0_0_1"/>
<evidence type="ECO:0000313" key="2">
    <source>
        <dbReference type="EMBL" id="KDQ32899.1"/>
    </source>
</evidence>
<evidence type="ECO:0000256" key="1">
    <source>
        <dbReference type="SAM" id="Coils"/>
    </source>
</evidence>
<dbReference type="Proteomes" id="UP000027073">
    <property type="component" value="Unassembled WGS sequence"/>
</dbReference>
<evidence type="ECO:0000313" key="3">
    <source>
        <dbReference type="Proteomes" id="UP000027073"/>
    </source>
</evidence>
<accession>A0A067NYE1</accession>
<organism evidence="2 3">
    <name type="scientific">Pleurotus ostreatus (strain PC15)</name>
    <name type="common">Oyster mushroom</name>
    <dbReference type="NCBI Taxonomy" id="1137138"/>
    <lineage>
        <taxon>Eukaryota</taxon>
        <taxon>Fungi</taxon>
        <taxon>Dikarya</taxon>
        <taxon>Basidiomycota</taxon>
        <taxon>Agaricomycotina</taxon>
        <taxon>Agaricomycetes</taxon>
        <taxon>Agaricomycetidae</taxon>
        <taxon>Agaricales</taxon>
        <taxon>Pleurotineae</taxon>
        <taxon>Pleurotaceae</taxon>
        <taxon>Pleurotus</taxon>
    </lineage>
</organism>
<dbReference type="STRING" id="1137138.A0A067NYE1"/>
<name>A0A067NYE1_PLEO1</name>